<feature type="compositionally biased region" description="Basic residues" evidence="1">
    <location>
        <begin position="219"/>
        <end position="228"/>
    </location>
</feature>
<feature type="compositionally biased region" description="Basic and acidic residues" evidence="1">
    <location>
        <begin position="199"/>
        <end position="218"/>
    </location>
</feature>
<feature type="region of interest" description="Disordered" evidence="1">
    <location>
        <begin position="199"/>
        <end position="228"/>
    </location>
</feature>
<dbReference type="EMBL" id="JAYWIO010000001">
    <property type="protein sequence ID" value="KAK7291031.1"/>
    <property type="molecule type" value="Genomic_DNA"/>
</dbReference>
<keyword evidence="3" id="KW-1185">Reference proteome</keyword>
<gene>
    <name evidence="2" type="ORF">RIF29_05883</name>
</gene>
<protein>
    <submittedName>
        <fullName evidence="2">Uncharacterized protein</fullName>
    </submittedName>
</protein>
<proteinExistence type="predicted"/>
<reference evidence="2 3" key="1">
    <citation type="submission" date="2024-01" db="EMBL/GenBank/DDBJ databases">
        <title>The genomes of 5 underutilized Papilionoideae crops provide insights into root nodulation and disease resistanc.</title>
        <authorList>
            <person name="Yuan L."/>
        </authorList>
    </citation>
    <scope>NUCLEOTIDE SEQUENCE [LARGE SCALE GENOMIC DNA]</scope>
    <source>
        <strain evidence="2">ZHUSHIDOU_FW_LH</strain>
        <tissue evidence="2">Leaf</tissue>
    </source>
</reference>
<sequence length="228" mass="24705">MRDDESWFGGGGVKRKGPNVICSSSSRSTSTLSLSTHSAFICLSCNARAREPDVAARGDLRCSWGRLRLMTVDDDAMELANYALKNGVEVDIYVEHSVDGAVYEAECPAICQSVEDIMEKLTGPGANKESAIDLDDSKSKKCAGVKGVTDLVTKKSKILFKGSTSEKPSVDESQPMQPMNPAQLAIYWSNLLKECDLLKKGNEQGGKHPLNDKEDKKGGKNMKKGGKK</sequence>
<evidence type="ECO:0000313" key="3">
    <source>
        <dbReference type="Proteomes" id="UP001372338"/>
    </source>
</evidence>
<evidence type="ECO:0000256" key="1">
    <source>
        <dbReference type="SAM" id="MobiDB-lite"/>
    </source>
</evidence>
<dbReference type="Proteomes" id="UP001372338">
    <property type="component" value="Unassembled WGS sequence"/>
</dbReference>
<organism evidence="2 3">
    <name type="scientific">Crotalaria pallida</name>
    <name type="common">Smooth rattlebox</name>
    <name type="synonym">Crotalaria striata</name>
    <dbReference type="NCBI Taxonomy" id="3830"/>
    <lineage>
        <taxon>Eukaryota</taxon>
        <taxon>Viridiplantae</taxon>
        <taxon>Streptophyta</taxon>
        <taxon>Embryophyta</taxon>
        <taxon>Tracheophyta</taxon>
        <taxon>Spermatophyta</taxon>
        <taxon>Magnoliopsida</taxon>
        <taxon>eudicotyledons</taxon>
        <taxon>Gunneridae</taxon>
        <taxon>Pentapetalae</taxon>
        <taxon>rosids</taxon>
        <taxon>fabids</taxon>
        <taxon>Fabales</taxon>
        <taxon>Fabaceae</taxon>
        <taxon>Papilionoideae</taxon>
        <taxon>50 kb inversion clade</taxon>
        <taxon>genistoids sensu lato</taxon>
        <taxon>core genistoids</taxon>
        <taxon>Crotalarieae</taxon>
        <taxon>Crotalaria</taxon>
    </lineage>
</organism>
<comment type="caution">
    <text evidence="2">The sequence shown here is derived from an EMBL/GenBank/DDBJ whole genome shotgun (WGS) entry which is preliminary data.</text>
</comment>
<name>A0AAN9J3K7_CROPI</name>
<accession>A0AAN9J3K7</accession>
<dbReference type="AlphaFoldDB" id="A0AAN9J3K7"/>
<evidence type="ECO:0000313" key="2">
    <source>
        <dbReference type="EMBL" id="KAK7291031.1"/>
    </source>
</evidence>